<evidence type="ECO:0000256" key="2">
    <source>
        <dbReference type="SAM" id="MobiDB-lite"/>
    </source>
</evidence>
<comment type="caution">
    <text evidence="3">The sequence shown here is derived from an EMBL/GenBank/DDBJ whole genome shotgun (WGS) entry which is preliminary data.</text>
</comment>
<evidence type="ECO:0008006" key="5">
    <source>
        <dbReference type="Google" id="ProtNLM"/>
    </source>
</evidence>
<dbReference type="Proteomes" id="UP000222788">
    <property type="component" value="Unassembled WGS sequence"/>
</dbReference>
<dbReference type="InterPro" id="IPR047865">
    <property type="entry name" value="Ribosomal_uL10_bac_type"/>
</dbReference>
<accession>A0A2C5WV28</accession>
<sequence length="347" mass="37098">MGWNSGLVVETNRTQAKKCTSARGVGAVPTVSLASSFSPSAALVRTLSTSPSALYPAAPRSFRLPENYVPPTQPPSARPPETRKSQIIRTYTSLLRSTPIIIFFQHNNLTAVEWAAVRRELSVALKAVGPVDVGGADGKEVDLSSHVKLQVLRGRMFNVAMRIVEFHDPKGVSEDTTYNHDLSRVAYQAIKSAEEARDPNSIHATMEPLLSGPIAALCLPAVSPAYLAAALSVLAPGPASPAPTRRARPSYYELETQNALAKLMLVGGRIEGKPFDHQGVAWVGGIKGGLAGLRAQVVHLLQSAGLGLSTTLEGAGKALYVSLESHRQNLEPKKEETAEDGKEENKE</sequence>
<keyword evidence="4" id="KW-1185">Reference proteome</keyword>
<dbReference type="SUPFAM" id="SSF160369">
    <property type="entry name" value="Ribosomal protein L10-like"/>
    <property type="match status" value="1"/>
</dbReference>
<dbReference type="InterPro" id="IPR043141">
    <property type="entry name" value="Ribosomal_uL10-like_sf"/>
</dbReference>
<dbReference type="AlphaFoldDB" id="A0A2C5WV28"/>
<dbReference type="PANTHER" id="PTHR11560">
    <property type="entry name" value="39S RIBOSOMAL PROTEIN L10, MITOCHONDRIAL"/>
    <property type="match status" value="1"/>
</dbReference>
<dbReference type="OrthoDB" id="360689at2759"/>
<dbReference type="EMBL" id="APWK03000171">
    <property type="protein sequence ID" value="PHH49746.1"/>
    <property type="molecule type" value="Genomic_DNA"/>
</dbReference>
<evidence type="ECO:0000313" key="4">
    <source>
        <dbReference type="Proteomes" id="UP000222788"/>
    </source>
</evidence>
<evidence type="ECO:0000256" key="1">
    <source>
        <dbReference type="ARBA" id="ARBA00008889"/>
    </source>
</evidence>
<reference evidence="3 4" key="2">
    <citation type="journal article" date="2013" name="IMA Fungus">
        <title>IMA Genome-F 1: Ceratocystis fimbriata: Draft nuclear genome sequence for the plant pathogen, Ceratocystis fimbriata.</title>
        <authorList>
            <person name="Wilken P.M."/>
            <person name="Steenkamp E.T."/>
            <person name="Wingfield M.J."/>
            <person name="de Beer Z.W."/>
            <person name="Wingfield B.D."/>
        </authorList>
    </citation>
    <scope>NUCLEOTIDE SEQUENCE [LARGE SCALE GENOMIC DNA]</scope>
    <source>
        <strain evidence="3 4">CBS 114723</strain>
    </source>
</reference>
<comment type="similarity">
    <text evidence="1">Belongs to the universal ribosomal protein uL10 family.</text>
</comment>
<proteinExistence type="inferred from homology"/>
<organism evidence="3 4">
    <name type="scientific">Ceratocystis fimbriata CBS 114723</name>
    <dbReference type="NCBI Taxonomy" id="1035309"/>
    <lineage>
        <taxon>Eukaryota</taxon>
        <taxon>Fungi</taxon>
        <taxon>Dikarya</taxon>
        <taxon>Ascomycota</taxon>
        <taxon>Pezizomycotina</taxon>
        <taxon>Sordariomycetes</taxon>
        <taxon>Hypocreomycetidae</taxon>
        <taxon>Microascales</taxon>
        <taxon>Ceratocystidaceae</taxon>
        <taxon>Ceratocystis</taxon>
    </lineage>
</organism>
<reference evidence="3 4" key="1">
    <citation type="journal article" date="2013" name="Fungal Biol.">
        <title>Analysis of microsatellite markers in the genome of the plant pathogen Ceratocystis fimbriata.</title>
        <authorList>
            <person name="Simpson M.C."/>
            <person name="Wilken P.M."/>
            <person name="Coetzee M.P."/>
            <person name="Wingfield M.J."/>
            <person name="Wingfield B.D."/>
        </authorList>
    </citation>
    <scope>NUCLEOTIDE SEQUENCE [LARGE SCALE GENOMIC DNA]</scope>
    <source>
        <strain evidence="3 4">CBS 114723</strain>
    </source>
</reference>
<gene>
    <name evidence="3" type="ORF">CFIMG_007657RA00001</name>
</gene>
<evidence type="ECO:0000313" key="3">
    <source>
        <dbReference type="EMBL" id="PHH49746.1"/>
    </source>
</evidence>
<protein>
    <recommendedName>
        <fullName evidence="5">54S ribosomal protein L11, mitochondrial</fullName>
    </recommendedName>
</protein>
<feature type="region of interest" description="Disordered" evidence="2">
    <location>
        <begin position="325"/>
        <end position="347"/>
    </location>
</feature>
<name>A0A2C5WV28_9PEZI</name>
<feature type="region of interest" description="Disordered" evidence="2">
    <location>
        <begin position="65"/>
        <end position="84"/>
    </location>
</feature>
<dbReference type="STRING" id="1035309.A0A2C5WV28"/>
<dbReference type="Gene3D" id="3.30.70.1730">
    <property type="match status" value="1"/>
</dbReference>